<dbReference type="PROSITE" id="PS51186">
    <property type="entry name" value="GNAT"/>
    <property type="match status" value="1"/>
</dbReference>
<dbReference type="InterPro" id="IPR000182">
    <property type="entry name" value="GNAT_dom"/>
</dbReference>
<dbReference type="InterPro" id="IPR016181">
    <property type="entry name" value="Acyl_CoA_acyltransferase"/>
</dbReference>
<protein>
    <submittedName>
        <fullName evidence="2">GNAT superfamily N-acetyltransferase</fullName>
    </submittedName>
</protein>
<dbReference type="SUPFAM" id="SSF55729">
    <property type="entry name" value="Acyl-CoA N-acyltransferases (Nat)"/>
    <property type="match status" value="1"/>
</dbReference>
<dbReference type="RefSeq" id="WP_341777845.1">
    <property type="nucleotide sequence ID" value="NZ_JAAMOX010000001.1"/>
</dbReference>
<accession>A0A7X5TRW2</accession>
<feature type="domain" description="N-acetyltransferase" evidence="1">
    <location>
        <begin position="1"/>
        <end position="121"/>
    </location>
</feature>
<gene>
    <name evidence="2" type="ORF">FHX76_000629</name>
</gene>
<sequence>MAINVDEFQIAFENVLRHRDQETNVLYVVENDEKKVVGYSLMSVSRLLHASGLTAFLQEIVVDEHARGEGLGSALVDANEQYCATRGVRQLSMATARSGEFYHRLGYEVVGEYFRKVLDMG</sequence>
<evidence type="ECO:0000313" key="3">
    <source>
        <dbReference type="Proteomes" id="UP000541033"/>
    </source>
</evidence>
<dbReference type="PANTHER" id="PTHR13538">
    <property type="entry name" value="N-ACETYLTRANSFERASE 6"/>
    <property type="match status" value="1"/>
</dbReference>
<dbReference type="AlphaFoldDB" id="A0A7X5TRW2"/>
<keyword evidence="3" id="KW-1185">Reference proteome</keyword>
<evidence type="ECO:0000259" key="1">
    <source>
        <dbReference type="PROSITE" id="PS51186"/>
    </source>
</evidence>
<dbReference type="InterPro" id="IPR039840">
    <property type="entry name" value="NAA80"/>
</dbReference>
<dbReference type="GO" id="GO:0008080">
    <property type="term" value="F:N-acetyltransferase activity"/>
    <property type="evidence" value="ECO:0007669"/>
    <property type="project" value="InterPro"/>
</dbReference>
<dbReference type="PANTHER" id="PTHR13538:SF4">
    <property type="entry name" value="N-ALPHA-ACETYLTRANSFERASE 80"/>
    <property type="match status" value="1"/>
</dbReference>
<evidence type="ECO:0000313" key="2">
    <source>
        <dbReference type="EMBL" id="NIH52761.1"/>
    </source>
</evidence>
<keyword evidence="2" id="KW-0808">Transferase</keyword>
<dbReference type="GO" id="GO:0005737">
    <property type="term" value="C:cytoplasm"/>
    <property type="evidence" value="ECO:0007669"/>
    <property type="project" value="TreeGrafter"/>
</dbReference>
<dbReference type="Gene3D" id="3.40.630.30">
    <property type="match status" value="1"/>
</dbReference>
<name>A0A7X5TRW2_9MICO</name>
<dbReference type="GO" id="GO:1905502">
    <property type="term" value="F:acetyl-CoA binding"/>
    <property type="evidence" value="ECO:0007669"/>
    <property type="project" value="TreeGrafter"/>
</dbReference>
<organism evidence="2 3">
    <name type="scientific">Lysinibacter cavernae</name>
    <dbReference type="NCBI Taxonomy" id="1640652"/>
    <lineage>
        <taxon>Bacteria</taxon>
        <taxon>Bacillati</taxon>
        <taxon>Actinomycetota</taxon>
        <taxon>Actinomycetes</taxon>
        <taxon>Micrococcales</taxon>
        <taxon>Microbacteriaceae</taxon>
        <taxon>Lysinibacter</taxon>
    </lineage>
</organism>
<dbReference type="CDD" id="cd04301">
    <property type="entry name" value="NAT_SF"/>
    <property type="match status" value="1"/>
</dbReference>
<proteinExistence type="predicted"/>
<dbReference type="Pfam" id="PF00583">
    <property type="entry name" value="Acetyltransf_1"/>
    <property type="match status" value="1"/>
</dbReference>
<dbReference type="EMBL" id="JAAMOX010000001">
    <property type="protein sequence ID" value="NIH52761.1"/>
    <property type="molecule type" value="Genomic_DNA"/>
</dbReference>
<dbReference type="Proteomes" id="UP000541033">
    <property type="component" value="Unassembled WGS sequence"/>
</dbReference>
<reference evidence="2 3" key="1">
    <citation type="submission" date="2020-02" db="EMBL/GenBank/DDBJ databases">
        <title>Sequencing the genomes of 1000 actinobacteria strains.</title>
        <authorList>
            <person name="Klenk H.-P."/>
        </authorList>
    </citation>
    <scope>NUCLEOTIDE SEQUENCE [LARGE SCALE GENOMIC DNA]</scope>
    <source>
        <strain evidence="2 3">DSM 27960</strain>
    </source>
</reference>
<comment type="caution">
    <text evidence="2">The sequence shown here is derived from an EMBL/GenBank/DDBJ whole genome shotgun (WGS) entry which is preliminary data.</text>
</comment>